<evidence type="ECO:0000313" key="3">
    <source>
        <dbReference type="Proteomes" id="UP000001514"/>
    </source>
</evidence>
<reference evidence="2 3" key="1">
    <citation type="journal article" date="2011" name="Science">
        <title>The Selaginella genome identifies genetic changes associated with the evolution of vascular plants.</title>
        <authorList>
            <person name="Banks J.A."/>
            <person name="Nishiyama T."/>
            <person name="Hasebe M."/>
            <person name="Bowman J.L."/>
            <person name="Gribskov M."/>
            <person name="dePamphilis C."/>
            <person name="Albert V.A."/>
            <person name="Aono N."/>
            <person name="Aoyama T."/>
            <person name="Ambrose B.A."/>
            <person name="Ashton N.W."/>
            <person name="Axtell M.J."/>
            <person name="Barker E."/>
            <person name="Barker M.S."/>
            <person name="Bennetzen J.L."/>
            <person name="Bonawitz N.D."/>
            <person name="Chapple C."/>
            <person name="Cheng C."/>
            <person name="Correa L.G."/>
            <person name="Dacre M."/>
            <person name="DeBarry J."/>
            <person name="Dreyer I."/>
            <person name="Elias M."/>
            <person name="Engstrom E.M."/>
            <person name="Estelle M."/>
            <person name="Feng L."/>
            <person name="Finet C."/>
            <person name="Floyd S.K."/>
            <person name="Frommer W.B."/>
            <person name="Fujita T."/>
            <person name="Gramzow L."/>
            <person name="Gutensohn M."/>
            <person name="Harholt J."/>
            <person name="Hattori M."/>
            <person name="Heyl A."/>
            <person name="Hirai T."/>
            <person name="Hiwatashi Y."/>
            <person name="Ishikawa M."/>
            <person name="Iwata M."/>
            <person name="Karol K.G."/>
            <person name="Koehler B."/>
            <person name="Kolukisaoglu U."/>
            <person name="Kubo M."/>
            <person name="Kurata T."/>
            <person name="Lalonde S."/>
            <person name="Li K."/>
            <person name="Li Y."/>
            <person name="Litt A."/>
            <person name="Lyons E."/>
            <person name="Manning G."/>
            <person name="Maruyama T."/>
            <person name="Michael T.P."/>
            <person name="Mikami K."/>
            <person name="Miyazaki S."/>
            <person name="Morinaga S."/>
            <person name="Murata T."/>
            <person name="Mueller-Roeber B."/>
            <person name="Nelson D.R."/>
            <person name="Obara M."/>
            <person name="Oguri Y."/>
            <person name="Olmstead R.G."/>
            <person name="Onodera N."/>
            <person name="Petersen B.L."/>
            <person name="Pils B."/>
            <person name="Prigge M."/>
            <person name="Rensing S.A."/>
            <person name="Riano-Pachon D.M."/>
            <person name="Roberts A.W."/>
            <person name="Sato Y."/>
            <person name="Scheller H.V."/>
            <person name="Schulz B."/>
            <person name="Schulz C."/>
            <person name="Shakirov E.V."/>
            <person name="Shibagaki N."/>
            <person name="Shinohara N."/>
            <person name="Shippen D.E."/>
            <person name="Soerensen I."/>
            <person name="Sotooka R."/>
            <person name="Sugimoto N."/>
            <person name="Sugita M."/>
            <person name="Sumikawa N."/>
            <person name="Tanurdzic M."/>
            <person name="Theissen G."/>
            <person name="Ulvskov P."/>
            <person name="Wakazuki S."/>
            <person name="Weng J.K."/>
            <person name="Willats W.W."/>
            <person name="Wipf D."/>
            <person name="Wolf P.G."/>
            <person name="Yang L."/>
            <person name="Zimmer A.D."/>
            <person name="Zhu Q."/>
            <person name="Mitros T."/>
            <person name="Hellsten U."/>
            <person name="Loque D."/>
            <person name="Otillar R."/>
            <person name="Salamov A."/>
            <person name="Schmutz J."/>
            <person name="Shapiro H."/>
            <person name="Lindquist E."/>
            <person name="Lucas S."/>
            <person name="Rokhsar D."/>
            <person name="Grigoriev I.V."/>
        </authorList>
    </citation>
    <scope>NUCLEOTIDE SEQUENCE [LARGE SCALE GENOMIC DNA]</scope>
</reference>
<dbReference type="AlphaFoldDB" id="D8RRG2"/>
<evidence type="ECO:0000313" key="2">
    <source>
        <dbReference type="EMBL" id="EFJ25393.1"/>
    </source>
</evidence>
<sequence length="384" mass="45225">MDSRIEECKDDICHWEKQLRLVQKRLDKRSGEIYQVLGMYFVFEGVVLNIVAQLSSKNSCRNWWIPMVVSLITSAVTLVSLAVKQNDCIKLMRKLKKRQYIINHYEAELEDLKRNIGPRRPRTSICYDNPPNSFWTSILSDDRRVSKKIRATCDPYAFQNSEKFHKMAEAPAPMKIRRNIFKEYREGIRHWEKQQKLVQKRLDSAINQIYQVLGMYFVFVGMVLNMVAHLASMTNSSTKWWIPSSVSLTTSAAALASLILKQNYCIKMMRKLKKREYIVHCYQALVEDMKRNPRRSRKNIFYCNPPNRSISKIALEFLLQNYMNRIPRSPTREEWAEFQYFVLNCALAAFGVWVSLISIWLLTHNDAIKVFWGCSRQWSARSHV</sequence>
<dbReference type="PANTHER" id="PTHR33287:SF11">
    <property type="entry name" value="OS03G0778400 PROTEIN"/>
    <property type="match status" value="1"/>
</dbReference>
<evidence type="ECO:0000256" key="1">
    <source>
        <dbReference type="SAM" id="Phobius"/>
    </source>
</evidence>
<keyword evidence="3" id="KW-1185">Reference proteome</keyword>
<dbReference type="KEGG" id="smo:SELMODRAFT_414045"/>
<organism evidence="3">
    <name type="scientific">Selaginella moellendorffii</name>
    <name type="common">Spikemoss</name>
    <dbReference type="NCBI Taxonomy" id="88036"/>
    <lineage>
        <taxon>Eukaryota</taxon>
        <taxon>Viridiplantae</taxon>
        <taxon>Streptophyta</taxon>
        <taxon>Embryophyta</taxon>
        <taxon>Tracheophyta</taxon>
        <taxon>Lycopodiopsida</taxon>
        <taxon>Selaginellales</taxon>
        <taxon>Selaginellaceae</taxon>
        <taxon>Selaginella</taxon>
    </lineage>
</organism>
<feature type="transmembrane region" description="Helical" evidence="1">
    <location>
        <begin position="240"/>
        <end position="260"/>
    </location>
</feature>
<dbReference type="PANTHER" id="PTHR33287">
    <property type="entry name" value="OS03G0453550 PROTEIN"/>
    <property type="match status" value="1"/>
</dbReference>
<dbReference type="InParanoid" id="D8RRG2"/>
<feature type="transmembrane region" description="Helical" evidence="1">
    <location>
        <begin position="33"/>
        <end position="51"/>
    </location>
</feature>
<name>D8RRG2_SELML</name>
<feature type="transmembrane region" description="Helical" evidence="1">
    <location>
        <begin position="338"/>
        <end position="362"/>
    </location>
</feature>
<dbReference type="Gramene" id="EFJ25393">
    <property type="protein sequence ID" value="EFJ25393"/>
    <property type="gene ID" value="SELMODRAFT_414045"/>
</dbReference>
<dbReference type="HOGENOM" id="CLU_706755_0_0_1"/>
<feature type="transmembrane region" description="Helical" evidence="1">
    <location>
        <begin position="63"/>
        <end position="83"/>
    </location>
</feature>
<dbReference type="Proteomes" id="UP000001514">
    <property type="component" value="Unassembled WGS sequence"/>
</dbReference>
<gene>
    <name evidence="2" type="ORF">SELMODRAFT_414045</name>
</gene>
<proteinExistence type="predicted"/>
<accession>D8RRG2</accession>
<feature type="transmembrane region" description="Helical" evidence="1">
    <location>
        <begin position="209"/>
        <end position="228"/>
    </location>
</feature>
<keyword evidence="1" id="KW-1133">Transmembrane helix</keyword>
<protein>
    <submittedName>
        <fullName evidence="2">Uncharacterized protein</fullName>
    </submittedName>
</protein>
<keyword evidence="1" id="KW-0812">Transmembrane</keyword>
<dbReference type="EMBL" id="GL377587">
    <property type="protein sequence ID" value="EFJ25393.1"/>
    <property type="molecule type" value="Genomic_DNA"/>
</dbReference>
<keyword evidence="1" id="KW-0472">Membrane</keyword>